<dbReference type="InterPro" id="IPR050596">
    <property type="entry name" value="AspAT/PAT-like"/>
</dbReference>
<dbReference type="InterPro" id="IPR015422">
    <property type="entry name" value="PyrdxlP-dep_Trfase_small"/>
</dbReference>
<evidence type="ECO:0000256" key="4">
    <source>
        <dbReference type="ARBA" id="ARBA00022679"/>
    </source>
</evidence>
<dbReference type="InterPro" id="IPR015421">
    <property type="entry name" value="PyrdxlP-dep_Trfase_major"/>
</dbReference>
<dbReference type="PANTHER" id="PTHR46383">
    <property type="entry name" value="ASPARTATE AMINOTRANSFERASE"/>
    <property type="match status" value="1"/>
</dbReference>
<dbReference type="CDD" id="cd00609">
    <property type="entry name" value="AAT_like"/>
    <property type="match status" value="1"/>
</dbReference>
<evidence type="ECO:0000256" key="3">
    <source>
        <dbReference type="ARBA" id="ARBA00022576"/>
    </source>
</evidence>
<dbReference type="Proteomes" id="UP001321526">
    <property type="component" value="Chromosome"/>
</dbReference>
<name>A0ABY8FC06_9GAMM</name>
<keyword evidence="4" id="KW-0808">Transferase</keyword>
<dbReference type="EMBL" id="CP035631">
    <property type="protein sequence ID" value="WFF40322.1"/>
    <property type="molecule type" value="Genomic_DNA"/>
</dbReference>
<dbReference type="NCBIfam" id="NF004770">
    <property type="entry name" value="PRK06108.1"/>
    <property type="match status" value="1"/>
</dbReference>
<dbReference type="Pfam" id="PF00155">
    <property type="entry name" value="Aminotran_1_2"/>
    <property type="match status" value="1"/>
</dbReference>
<dbReference type="InterPro" id="IPR015424">
    <property type="entry name" value="PyrdxlP-dep_Trfase"/>
</dbReference>
<dbReference type="Gene3D" id="3.40.640.10">
    <property type="entry name" value="Type I PLP-dependent aspartate aminotransferase-like (Major domain)"/>
    <property type="match status" value="1"/>
</dbReference>
<dbReference type="InterPro" id="IPR004839">
    <property type="entry name" value="Aminotransferase_I/II_large"/>
</dbReference>
<proteinExistence type="inferred from homology"/>
<dbReference type="RefSeq" id="WP_282235596.1">
    <property type="nucleotide sequence ID" value="NZ_CP035631.1"/>
</dbReference>
<keyword evidence="8" id="KW-1185">Reference proteome</keyword>
<protein>
    <submittedName>
        <fullName evidence="7">Aminotransferase class I/II-fold pyridoxal phosphate-dependent enzyme</fullName>
    </submittedName>
</protein>
<organism evidence="7 8">
    <name type="scientific">Salinicola endophyticus</name>
    <dbReference type="NCBI Taxonomy" id="1949083"/>
    <lineage>
        <taxon>Bacteria</taxon>
        <taxon>Pseudomonadati</taxon>
        <taxon>Pseudomonadota</taxon>
        <taxon>Gammaproteobacteria</taxon>
        <taxon>Oceanospirillales</taxon>
        <taxon>Halomonadaceae</taxon>
        <taxon>Salinicola</taxon>
    </lineage>
</organism>
<comment type="cofactor">
    <cofactor evidence="1">
        <name>pyridoxal 5'-phosphate</name>
        <dbReference type="ChEBI" id="CHEBI:597326"/>
    </cofactor>
</comment>
<reference evidence="7 8" key="1">
    <citation type="submission" date="2019-01" db="EMBL/GenBank/DDBJ databases">
        <title>Genome sequence of Salinicola endophyticus REST5.</title>
        <authorList>
            <person name="Nascimento F.X."/>
        </authorList>
    </citation>
    <scope>NUCLEOTIDE SEQUENCE [LARGE SCALE GENOMIC DNA]</scope>
    <source>
        <strain evidence="7 8">REST5</strain>
    </source>
</reference>
<evidence type="ECO:0000313" key="7">
    <source>
        <dbReference type="EMBL" id="WFF40322.1"/>
    </source>
</evidence>
<dbReference type="GO" id="GO:0008483">
    <property type="term" value="F:transaminase activity"/>
    <property type="evidence" value="ECO:0007669"/>
    <property type="project" value="UniProtKB-KW"/>
</dbReference>
<dbReference type="SUPFAM" id="SSF53383">
    <property type="entry name" value="PLP-dependent transferases"/>
    <property type="match status" value="1"/>
</dbReference>
<dbReference type="Gene3D" id="3.90.1150.10">
    <property type="entry name" value="Aspartate Aminotransferase, domain 1"/>
    <property type="match status" value="1"/>
</dbReference>
<evidence type="ECO:0000313" key="8">
    <source>
        <dbReference type="Proteomes" id="UP001321526"/>
    </source>
</evidence>
<dbReference type="PANTHER" id="PTHR46383:SF2">
    <property type="entry name" value="AMINOTRANSFERASE"/>
    <property type="match status" value="1"/>
</dbReference>
<comment type="similarity">
    <text evidence="2">Belongs to the class-I pyridoxal-phosphate-dependent aminotransferase family.</text>
</comment>
<keyword evidence="5" id="KW-0663">Pyridoxal phosphate</keyword>
<evidence type="ECO:0000256" key="5">
    <source>
        <dbReference type="ARBA" id="ARBA00022898"/>
    </source>
</evidence>
<evidence type="ECO:0000256" key="2">
    <source>
        <dbReference type="ARBA" id="ARBA00007441"/>
    </source>
</evidence>
<feature type="domain" description="Aminotransferase class I/classII large" evidence="6">
    <location>
        <begin position="41"/>
        <end position="390"/>
    </location>
</feature>
<sequence length="406" mass="44600">MPDVIPAALQPFSSSRVREMPDNQIVTVADLARHDDSVVRLWIGEGDLPTPAPIRDAAIAALEAGDTRYGYSQGTPDLRQALSDYHRRHWDVEVAPERFCVSIGGMNAVVMAMQAILDEGDEVIMPSPAWPNAKQVVAICGGVNVAVAFDFHDDGAITLDLDALFAAVTERTRAIFINSPSNPTGWRMPLADMRRLRDFCRERGLWIIADEVYNHFVYDGQGPAPSFLQLCEATDRLLVTNTFSKNWCMTGWRAGWVVCPLGMETLFARLCQYNTTGVAPFVQRACQVALETGDEFIAHQIARCQASRDILVQGLEALDNVTVFTPQGTFYLFFKVHGLPGTSLERAVQLLRETKVGVAPGSAFGPEGEDYLRICFAIAPTLAEEALARLVPYLRTLSAVAPSAPR</sequence>
<keyword evidence="3 7" id="KW-0032">Aminotransferase</keyword>
<gene>
    <name evidence="7" type="ORF">EVC62_01755</name>
</gene>
<accession>A0ABY8FC06</accession>
<evidence type="ECO:0000259" key="6">
    <source>
        <dbReference type="Pfam" id="PF00155"/>
    </source>
</evidence>
<evidence type="ECO:0000256" key="1">
    <source>
        <dbReference type="ARBA" id="ARBA00001933"/>
    </source>
</evidence>